<sequence length="675" mass="75391">MNEAIKKEARQLQKQLTDHSHRYHVLNNPIISDFEYDMMLKRLIEIEDEFPELSVPDSPTKRIGAPPLASFEQAPHSIPMLSLDNAFNNQDVAEFHNRIVKNLNREDIFYIAEPKLDGVAVELTYENGILVQATTRGDGIIGEVITQNVRTIRSVPLKLHGENSELPSLLEVRGEVIIRKSDFERLNKLRLENQEQIFANPRNAAAGALRQLDSKITAQRPLDIFVYGTGLVQGLSFQRQSQMLEVLKGFGFPVNPHIKTGITLDGVLKFYKKLEALRDGLAYEIDGMVIKVDDILSQRQLGEKIKSPRWAIAYKFPAMQKTTTIKDIIVQVGRTGTLTPVAILESVNIGGAMVSRATLHNEDEIKRKDIRIGDKALVMRAGDVIPKVVKVIESERTGDEVPFEMPDHCPVCHSKIEKFKLDKSCINKCVNASCQAQLKERIKHFVSKKAFDIEGFGKKSVDQLVDQDMIRSFADVFLLKAEKLADLDRMAEKSATNLVVSIEKSKKISLRRFVYALGIDHTGENAAKLISEQFSTLDDIMAASERDLERIHGIGPETALAVHKFFSNLENRAILEQILRLGVMITNDQSSQSGLKDNPFNNKRIVLTGTLQTMTRSEAKKQLEKLGAGVTSSISSKTDFLIAGEKAGSKLEKAQKLGVAILDENGFVALLKDCL</sequence>
<feature type="binding site" evidence="14">
    <location>
        <position position="136"/>
    </location>
    <ligand>
        <name>NAD(+)</name>
        <dbReference type="ChEBI" id="CHEBI:57540"/>
    </ligand>
</feature>
<feature type="binding site" evidence="14">
    <location>
        <position position="425"/>
    </location>
    <ligand>
        <name>Zn(2+)</name>
        <dbReference type="ChEBI" id="CHEBI:29105"/>
    </ligand>
</feature>
<keyword evidence="4 14" id="KW-0436">Ligase</keyword>
<dbReference type="RefSeq" id="WP_092231956.1">
    <property type="nucleotide sequence ID" value="NZ_FNLL01000003.1"/>
</dbReference>
<dbReference type="Pfam" id="PF03120">
    <property type="entry name" value="OB_DNA_ligase"/>
    <property type="match status" value="1"/>
</dbReference>
<dbReference type="GO" id="GO:0006260">
    <property type="term" value="P:DNA replication"/>
    <property type="evidence" value="ECO:0007669"/>
    <property type="project" value="UniProtKB-KW"/>
</dbReference>
<dbReference type="InterPro" id="IPR001357">
    <property type="entry name" value="BRCT_dom"/>
</dbReference>
<dbReference type="SUPFAM" id="SSF47781">
    <property type="entry name" value="RuvA domain 2-like"/>
    <property type="match status" value="1"/>
</dbReference>
<dbReference type="Gene3D" id="3.30.470.30">
    <property type="entry name" value="DNA ligase/mRNA capping enzyme"/>
    <property type="match status" value="1"/>
</dbReference>
<name>A0A1H2EV07_9BACT</name>
<evidence type="ECO:0000256" key="7">
    <source>
        <dbReference type="ARBA" id="ARBA00022763"/>
    </source>
</evidence>
<dbReference type="SUPFAM" id="SSF52113">
    <property type="entry name" value="BRCT domain"/>
    <property type="match status" value="1"/>
</dbReference>
<dbReference type="SMART" id="SM00292">
    <property type="entry name" value="BRCT"/>
    <property type="match status" value="1"/>
</dbReference>
<dbReference type="HAMAP" id="MF_01588">
    <property type="entry name" value="DNA_ligase_A"/>
    <property type="match status" value="1"/>
</dbReference>
<feature type="binding site" evidence="14">
    <location>
        <position position="175"/>
    </location>
    <ligand>
        <name>NAD(+)</name>
        <dbReference type="ChEBI" id="CHEBI:57540"/>
    </ligand>
</feature>
<feature type="binding site" evidence="14">
    <location>
        <position position="291"/>
    </location>
    <ligand>
        <name>NAD(+)</name>
        <dbReference type="ChEBI" id="CHEBI:57540"/>
    </ligand>
</feature>
<evidence type="ECO:0000259" key="15">
    <source>
        <dbReference type="PROSITE" id="PS50172"/>
    </source>
</evidence>
<keyword evidence="9 14" id="KW-0460">Magnesium</keyword>
<evidence type="ECO:0000256" key="10">
    <source>
        <dbReference type="ARBA" id="ARBA00023027"/>
    </source>
</evidence>
<dbReference type="CDD" id="cd00114">
    <property type="entry name" value="LIGANc"/>
    <property type="match status" value="1"/>
</dbReference>
<proteinExistence type="inferred from homology"/>
<evidence type="ECO:0000313" key="17">
    <source>
        <dbReference type="Proteomes" id="UP000199608"/>
    </source>
</evidence>
<accession>A0A1H2EV07</accession>
<keyword evidence="5 14" id="KW-0235">DNA replication</keyword>
<comment type="similarity">
    <text evidence="13 14">Belongs to the NAD-dependent DNA ligase family. LigA subfamily.</text>
</comment>
<dbReference type="Gene3D" id="6.20.10.30">
    <property type="match status" value="1"/>
</dbReference>
<keyword evidence="11 14" id="KW-0234">DNA repair</keyword>
<feature type="binding site" evidence="14">
    <location>
        <position position="315"/>
    </location>
    <ligand>
        <name>NAD(+)</name>
        <dbReference type="ChEBI" id="CHEBI:57540"/>
    </ligand>
</feature>
<dbReference type="Pfam" id="PF01653">
    <property type="entry name" value="DNA_ligase_aden"/>
    <property type="match status" value="1"/>
</dbReference>
<dbReference type="GO" id="GO:0006281">
    <property type="term" value="P:DNA repair"/>
    <property type="evidence" value="ECO:0007669"/>
    <property type="project" value="UniProtKB-KW"/>
</dbReference>
<dbReference type="Pfam" id="PF12826">
    <property type="entry name" value="HHH_2"/>
    <property type="match status" value="1"/>
</dbReference>
<dbReference type="EMBL" id="FNLL01000003">
    <property type="protein sequence ID" value="SDT98924.1"/>
    <property type="molecule type" value="Genomic_DNA"/>
</dbReference>
<evidence type="ECO:0000256" key="5">
    <source>
        <dbReference type="ARBA" id="ARBA00022705"/>
    </source>
</evidence>
<dbReference type="InterPro" id="IPR036420">
    <property type="entry name" value="BRCT_dom_sf"/>
</dbReference>
<dbReference type="GO" id="GO:0003911">
    <property type="term" value="F:DNA ligase (NAD+) activity"/>
    <property type="evidence" value="ECO:0007669"/>
    <property type="project" value="UniProtKB-UniRule"/>
</dbReference>
<feature type="active site" description="N6-AMP-lysine intermediate" evidence="14">
    <location>
        <position position="115"/>
    </location>
</feature>
<dbReference type="PROSITE" id="PS01056">
    <property type="entry name" value="DNA_LIGASE_N2"/>
    <property type="match status" value="1"/>
</dbReference>
<feature type="binding site" evidence="14">
    <location>
        <position position="409"/>
    </location>
    <ligand>
        <name>Zn(2+)</name>
        <dbReference type="ChEBI" id="CHEBI:29105"/>
    </ligand>
</feature>
<keyword evidence="14" id="KW-0464">Manganese</keyword>
<dbReference type="PIRSF" id="PIRSF001604">
    <property type="entry name" value="LigA"/>
    <property type="match status" value="1"/>
</dbReference>
<reference evidence="17" key="1">
    <citation type="submission" date="2016-10" db="EMBL/GenBank/DDBJ databases">
        <authorList>
            <person name="Varghese N."/>
            <person name="Submissions S."/>
        </authorList>
    </citation>
    <scope>NUCLEOTIDE SEQUENCE [LARGE SCALE GENOMIC DNA]</scope>
    <source>
        <strain evidence="17">DSM 3384</strain>
    </source>
</reference>
<feature type="binding site" evidence="14">
    <location>
        <begin position="82"/>
        <end position="83"/>
    </location>
    <ligand>
        <name>NAD(+)</name>
        <dbReference type="ChEBI" id="CHEBI:57540"/>
    </ligand>
</feature>
<protein>
    <recommendedName>
        <fullName evidence="3 14">DNA ligase</fullName>
        <ecNumber evidence="2 14">6.5.1.2</ecNumber>
    </recommendedName>
    <alternativeName>
        <fullName evidence="14">Polydeoxyribonucleotide synthase [NAD(+)]</fullName>
    </alternativeName>
</protein>
<evidence type="ECO:0000256" key="12">
    <source>
        <dbReference type="ARBA" id="ARBA00034005"/>
    </source>
</evidence>
<dbReference type="Gene3D" id="1.10.150.20">
    <property type="entry name" value="5' to 3' exonuclease, C-terminal subdomain"/>
    <property type="match status" value="2"/>
</dbReference>
<dbReference type="InterPro" id="IPR012340">
    <property type="entry name" value="NA-bd_OB-fold"/>
</dbReference>
<evidence type="ECO:0000256" key="9">
    <source>
        <dbReference type="ARBA" id="ARBA00022842"/>
    </source>
</evidence>
<feature type="binding site" evidence="14">
    <location>
        <begin position="33"/>
        <end position="37"/>
    </location>
    <ligand>
        <name>NAD(+)</name>
        <dbReference type="ChEBI" id="CHEBI:57540"/>
    </ligand>
</feature>
<dbReference type="InterPro" id="IPR001679">
    <property type="entry name" value="DNA_ligase"/>
</dbReference>
<dbReference type="FunFam" id="3.30.470.30:FF:000001">
    <property type="entry name" value="DNA ligase"/>
    <property type="match status" value="1"/>
</dbReference>
<feature type="binding site" evidence="14">
    <location>
        <position position="113"/>
    </location>
    <ligand>
        <name>NAD(+)</name>
        <dbReference type="ChEBI" id="CHEBI:57540"/>
    </ligand>
</feature>
<dbReference type="SUPFAM" id="SSF56091">
    <property type="entry name" value="DNA ligase/mRNA capping enzyme, catalytic domain"/>
    <property type="match status" value="1"/>
</dbReference>
<dbReference type="GO" id="GO:0005829">
    <property type="term" value="C:cytosol"/>
    <property type="evidence" value="ECO:0007669"/>
    <property type="project" value="TreeGrafter"/>
</dbReference>
<evidence type="ECO:0000256" key="13">
    <source>
        <dbReference type="ARBA" id="ARBA00060881"/>
    </source>
</evidence>
<evidence type="ECO:0000256" key="6">
    <source>
        <dbReference type="ARBA" id="ARBA00022723"/>
    </source>
</evidence>
<dbReference type="Gene3D" id="2.40.50.140">
    <property type="entry name" value="Nucleic acid-binding proteins"/>
    <property type="match status" value="1"/>
</dbReference>
<dbReference type="InterPro" id="IPR013840">
    <property type="entry name" value="DNAligase_N"/>
</dbReference>
<evidence type="ECO:0000256" key="14">
    <source>
        <dbReference type="HAMAP-Rule" id="MF_01588"/>
    </source>
</evidence>
<dbReference type="GO" id="GO:0046872">
    <property type="term" value="F:metal ion binding"/>
    <property type="evidence" value="ECO:0007669"/>
    <property type="project" value="UniProtKB-KW"/>
</dbReference>
<dbReference type="EC" id="6.5.1.2" evidence="2 14"/>
<dbReference type="SMART" id="SM00278">
    <property type="entry name" value="HhH1"/>
    <property type="match status" value="3"/>
</dbReference>
<keyword evidence="10 14" id="KW-0520">NAD</keyword>
<dbReference type="Gene3D" id="1.10.287.610">
    <property type="entry name" value="Helix hairpin bin"/>
    <property type="match status" value="1"/>
</dbReference>
<dbReference type="Proteomes" id="UP000199608">
    <property type="component" value="Unassembled WGS sequence"/>
</dbReference>
<dbReference type="Gene3D" id="3.40.50.10190">
    <property type="entry name" value="BRCT domain"/>
    <property type="match status" value="1"/>
</dbReference>
<comment type="function">
    <text evidence="1 14">DNA ligase that catalyzes the formation of phosphodiester linkages between 5'-phosphoryl and 3'-hydroxyl groups in double-stranded DNA using NAD as a coenzyme and as the energy source for the reaction. It is essential for DNA replication and repair of damaged DNA.</text>
</comment>
<dbReference type="AlphaFoldDB" id="A0A1H2EV07"/>
<evidence type="ECO:0000256" key="8">
    <source>
        <dbReference type="ARBA" id="ARBA00022833"/>
    </source>
</evidence>
<dbReference type="PROSITE" id="PS50172">
    <property type="entry name" value="BRCT"/>
    <property type="match status" value="1"/>
</dbReference>
<evidence type="ECO:0000256" key="3">
    <source>
        <dbReference type="ARBA" id="ARBA00013308"/>
    </source>
</evidence>
<evidence type="ECO:0000256" key="1">
    <source>
        <dbReference type="ARBA" id="ARBA00004067"/>
    </source>
</evidence>
<dbReference type="SMART" id="SM00532">
    <property type="entry name" value="LIGANc"/>
    <property type="match status" value="1"/>
</dbReference>
<dbReference type="InterPro" id="IPR010994">
    <property type="entry name" value="RuvA_2-like"/>
</dbReference>
<dbReference type="InterPro" id="IPR033136">
    <property type="entry name" value="DNA_ligase_CS"/>
</dbReference>
<organism evidence="16 17">
    <name type="scientific">Desulfobacula phenolica</name>
    <dbReference type="NCBI Taxonomy" id="90732"/>
    <lineage>
        <taxon>Bacteria</taxon>
        <taxon>Pseudomonadati</taxon>
        <taxon>Thermodesulfobacteriota</taxon>
        <taxon>Desulfobacteria</taxon>
        <taxon>Desulfobacterales</taxon>
        <taxon>Desulfobacteraceae</taxon>
        <taxon>Desulfobacula</taxon>
    </lineage>
</organism>
<dbReference type="PANTHER" id="PTHR23389">
    <property type="entry name" value="CHROMOSOME TRANSMISSION FIDELITY FACTOR 18"/>
    <property type="match status" value="1"/>
</dbReference>
<keyword evidence="8 14" id="KW-0862">Zinc</keyword>
<dbReference type="InterPro" id="IPR013839">
    <property type="entry name" value="DNAligase_adenylation"/>
</dbReference>
<dbReference type="InterPro" id="IPR003583">
    <property type="entry name" value="Hlx-hairpin-Hlx_DNA-bd_motif"/>
</dbReference>
<dbReference type="FunFam" id="1.10.150.20:FF:000007">
    <property type="entry name" value="DNA ligase"/>
    <property type="match status" value="1"/>
</dbReference>
<feature type="domain" description="BRCT" evidence="15">
    <location>
        <begin position="595"/>
        <end position="672"/>
    </location>
</feature>
<keyword evidence="7 14" id="KW-0227">DNA damage</keyword>
<dbReference type="FunFam" id="2.40.50.140:FF:000012">
    <property type="entry name" value="DNA ligase"/>
    <property type="match status" value="1"/>
</dbReference>
<dbReference type="GO" id="GO:0003677">
    <property type="term" value="F:DNA binding"/>
    <property type="evidence" value="ECO:0007669"/>
    <property type="project" value="InterPro"/>
</dbReference>
<comment type="catalytic activity">
    <reaction evidence="12 14">
        <text>NAD(+) + (deoxyribonucleotide)n-3'-hydroxyl + 5'-phospho-(deoxyribonucleotide)m = (deoxyribonucleotide)n+m + AMP + beta-nicotinamide D-nucleotide.</text>
        <dbReference type="EC" id="6.5.1.2"/>
    </reaction>
</comment>
<evidence type="ECO:0000256" key="4">
    <source>
        <dbReference type="ARBA" id="ARBA00022598"/>
    </source>
</evidence>
<dbReference type="CDD" id="cd17748">
    <property type="entry name" value="BRCT_DNA_ligase_like"/>
    <property type="match status" value="1"/>
</dbReference>
<dbReference type="NCBIfam" id="NF005932">
    <property type="entry name" value="PRK07956.1"/>
    <property type="match status" value="1"/>
</dbReference>
<dbReference type="InterPro" id="IPR004150">
    <property type="entry name" value="NAD_DNA_ligase_OB"/>
</dbReference>
<dbReference type="PANTHER" id="PTHR23389:SF9">
    <property type="entry name" value="DNA LIGASE"/>
    <property type="match status" value="1"/>
</dbReference>
<keyword evidence="17" id="KW-1185">Reference proteome</keyword>
<dbReference type="SUPFAM" id="SSF50249">
    <property type="entry name" value="Nucleic acid-binding proteins"/>
    <property type="match status" value="1"/>
</dbReference>
<comment type="cofactor">
    <cofactor evidence="14">
        <name>Mg(2+)</name>
        <dbReference type="ChEBI" id="CHEBI:18420"/>
    </cofactor>
    <cofactor evidence="14">
        <name>Mn(2+)</name>
        <dbReference type="ChEBI" id="CHEBI:29035"/>
    </cofactor>
</comment>
<evidence type="ECO:0000256" key="11">
    <source>
        <dbReference type="ARBA" id="ARBA00023204"/>
    </source>
</evidence>
<feature type="binding site" evidence="14">
    <location>
        <position position="434"/>
    </location>
    <ligand>
        <name>Zn(2+)</name>
        <dbReference type="ChEBI" id="CHEBI:29105"/>
    </ligand>
</feature>
<evidence type="ECO:0000313" key="16">
    <source>
        <dbReference type="EMBL" id="SDT98924.1"/>
    </source>
</evidence>
<evidence type="ECO:0000256" key="2">
    <source>
        <dbReference type="ARBA" id="ARBA00012722"/>
    </source>
</evidence>
<dbReference type="Pfam" id="PF00533">
    <property type="entry name" value="BRCT"/>
    <property type="match status" value="1"/>
</dbReference>
<dbReference type="NCBIfam" id="TIGR00575">
    <property type="entry name" value="dnlj"/>
    <property type="match status" value="1"/>
</dbReference>
<gene>
    <name evidence="14" type="primary">ligA</name>
    <name evidence="16" type="ORF">SAMN04487931_103371</name>
</gene>
<keyword evidence="6 14" id="KW-0479">Metal-binding</keyword>
<feature type="binding site" evidence="14">
    <location>
        <position position="412"/>
    </location>
    <ligand>
        <name>Zn(2+)</name>
        <dbReference type="ChEBI" id="CHEBI:29105"/>
    </ligand>
</feature>
<dbReference type="InterPro" id="IPR041663">
    <property type="entry name" value="DisA/LigA_HHH"/>
</dbReference>